<dbReference type="KEGG" id="vg:7943856"/>
<dbReference type="RefSeq" id="YP_002922646.1">
    <property type="nucleotide sequence ID" value="NC_012742.1"/>
</dbReference>
<organism evidence="1 2">
    <name type="scientific">Xanthomonas phage phiL7</name>
    <dbReference type="NCBI Taxonomy" id="538979"/>
    <lineage>
        <taxon>Viruses</taxon>
        <taxon>Duplodnaviria</taxon>
        <taxon>Heunggongvirae</taxon>
        <taxon>Uroviricota</taxon>
        <taxon>Caudoviricetes</taxon>
        <taxon>Eisenstarkvirus</taxon>
        <taxon>Eisenstarkvirus L7</taxon>
    </lineage>
</organism>
<protein>
    <submittedName>
        <fullName evidence="1">p32</fullName>
    </submittedName>
</protein>
<accession>C4ML32</accession>
<reference evidence="1 2" key="1">
    <citation type="journal article" date="2009" name="Appl. Environ. Microbiol.">
        <title>Genomic characterization of the intron-containing T7-like phage phiL7 of Xanthomonas campestris.</title>
        <authorList>
            <person name="Lee C.N."/>
            <person name="Lin J.W."/>
            <person name="Weng S.F."/>
            <person name="Tseng Y.H."/>
        </authorList>
    </citation>
    <scope>NUCLEOTIDE SEQUENCE</scope>
</reference>
<proteinExistence type="predicted"/>
<evidence type="ECO:0000313" key="1">
    <source>
        <dbReference type="EMBL" id="ACE75772.1"/>
    </source>
</evidence>
<dbReference type="EMBL" id="EU717894">
    <property type="protein sequence ID" value="ACE75772.1"/>
    <property type="molecule type" value="Genomic_DNA"/>
</dbReference>
<evidence type="ECO:0000313" key="2">
    <source>
        <dbReference type="Proteomes" id="UP000001480"/>
    </source>
</evidence>
<dbReference type="Proteomes" id="UP000001480">
    <property type="component" value="Segment"/>
</dbReference>
<sequence length="176" mass="19264">MTELKVTPRKPVEFDRFRETSRRRSAVELLLSMGYVWATDHWEARKQTDAAGDGDAADLFGMAQLAPGEGIEDAVRRIDAYLAARQPVGAEPAGWLHTYKKTGESSLATYPVDMNLAFNRERWECVALYAAPAAVQMNRECGNCHEGKSDMDHDCRECGGTGRLPSTPAAAKDGGA</sequence>
<name>C4ML32_9CAUD</name>
<keyword evidence="2" id="KW-1185">Reference proteome</keyword>
<dbReference type="GeneID" id="7943856"/>